<feature type="compositionally biased region" description="Basic and acidic residues" evidence="1">
    <location>
        <begin position="390"/>
        <end position="423"/>
    </location>
</feature>
<dbReference type="Proteomes" id="UP001219518">
    <property type="component" value="Unassembled WGS sequence"/>
</dbReference>
<organism evidence="2 3">
    <name type="scientific">Frankliniella fusca</name>
    <dbReference type="NCBI Taxonomy" id="407009"/>
    <lineage>
        <taxon>Eukaryota</taxon>
        <taxon>Metazoa</taxon>
        <taxon>Ecdysozoa</taxon>
        <taxon>Arthropoda</taxon>
        <taxon>Hexapoda</taxon>
        <taxon>Insecta</taxon>
        <taxon>Pterygota</taxon>
        <taxon>Neoptera</taxon>
        <taxon>Paraneoptera</taxon>
        <taxon>Thysanoptera</taxon>
        <taxon>Terebrantia</taxon>
        <taxon>Thripoidea</taxon>
        <taxon>Thripidae</taxon>
        <taxon>Frankliniella</taxon>
    </lineage>
</organism>
<feature type="region of interest" description="Disordered" evidence="1">
    <location>
        <begin position="1549"/>
        <end position="1574"/>
    </location>
</feature>
<feature type="compositionally biased region" description="Polar residues" evidence="1">
    <location>
        <begin position="1342"/>
        <end position="1354"/>
    </location>
</feature>
<feature type="compositionally biased region" description="Basic and acidic residues" evidence="1">
    <location>
        <begin position="479"/>
        <end position="494"/>
    </location>
</feature>
<feature type="region of interest" description="Disordered" evidence="1">
    <location>
        <begin position="122"/>
        <end position="339"/>
    </location>
</feature>
<feature type="region of interest" description="Disordered" evidence="1">
    <location>
        <begin position="995"/>
        <end position="1095"/>
    </location>
</feature>
<feature type="compositionally biased region" description="Pro residues" evidence="1">
    <location>
        <begin position="70"/>
        <end position="80"/>
    </location>
</feature>
<feature type="region of interest" description="Disordered" evidence="1">
    <location>
        <begin position="380"/>
        <end position="508"/>
    </location>
</feature>
<feature type="compositionally biased region" description="Polar residues" evidence="1">
    <location>
        <begin position="1784"/>
        <end position="1803"/>
    </location>
</feature>
<feature type="compositionally biased region" description="Low complexity" evidence="1">
    <location>
        <begin position="1182"/>
        <end position="1193"/>
    </location>
</feature>
<accession>A0AAE1HZP9</accession>
<protein>
    <submittedName>
        <fullName evidence="2">Uncharacterized protein</fullName>
    </submittedName>
</protein>
<feature type="compositionally biased region" description="Low complexity" evidence="1">
    <location>
        <begin position="1029"/>
        <end position="1043"/>
    </location>
</feature>
<feature type="compositionally biased region" description="Low complexity" evidence="1">
    <location>
        <begin position="600"/>
        <end position="610"/>
    </location>
</feature>
<feature type="compositionally biased region" description="Low complexity" evidence="1">
    <location>
        <begin position="135"/>
        <end position="166"/>
    </location>
</feature>
<feature type="compositionally biased region" description="Polar residues" evidence="1">
    <location>
        <begin position="456"/>
        <end position="467"/>
    </location>
</feature>
<keyword evidence="3" id="KW-1185">Reference proteome</keyword>
<feature type="compositionally biased region" description="Low complexity" evidence="1">
    <location>
        <begin position="210"/>
        <end position="239"/>
    </location>
</feature>
<feature type="region of interest" description="Disordered" evidence="1">
    <location>
        <begin position="1161"/>
        <end position="1203"/>
    </location>
</feature>
<reference evidence="2" key="2">
    <citation type="journal article" date="2023" name="BMC Genomics">
        <title>Pest status, molecular evolution, and epigenetic factors derived from the genome assembly of Frankliniella fusca, a thysanopteran phytovirus vector.</title>
        <authorList>
            <person name="Catto M.A."/>
            <person name="Labadie P.E."/>
            <person name="Jacobson A.L."/>
            <person name="Kennedy G.G."/>
            <person name="Srinivasan R."/>
            <person name="Hunt B.G."/>
        </authorList>
    </citation>
    <scope>NUCLEOTIDE SEQUENCE</scope>
    <source>
        <strain evidence="2">PL_HMW_Pooled</strain>
    </source>
</reference>
<feature type="region of interest" description="Disordered" evidence="1">
    <location>
        <begin position="523"/>
        <end position="671"/>
    </location>
</feature>
<proteinExistence type="predicted"/>
<feature type="compositionally biased region" description="Pro residues" evidence="1">
    <location>
        <begin position="240"/>
        <end position="249"/>
    </location>
</feature>
<comment type="caution">
    <text evidence="2">The sequence shown here is derived from an EMBL/GenBank/DDBJ whole genome shotgun (WGS) entry which is preliminary data.</text>
</comment>
<evidence type="ECO:0000313" key="2">
    <source>
        <dbReference type="EMBL" id="KAK3930614.1"/>
    </source>
</evidence>
<feature type="compositionally biased region" description="Low complexity" evidence="1">
    <location>
        <begin position="661"/>
        <end position="671"/>
    </location>
</feature>
<feature type="region of interest" description="Disordered" evidence="1">
    <location>
        <begin position="1337"/>
        <end position="1371"/>
    </location>
</feature>
<feature type="compositionally biased region" description="Basic residues" evidence="1">
    <location>
        <begin position="729"/>
        <end position="745"/>
    </location>
</feature>
<feature type="compositionally biased region" description="Polar residues" evidence="1">
    <location>
        <begin position="915"/>
        <end position="927"/>
    </location>
</feature>
<reference evidence="2" key="1">
    <citation type="submission" date="2021-07" db="EMBL/GenBank/DDBJ databases">
        <authorList>
            <person name="Catto M.A."/>
            <person name="Jacobson A."/>
            <person name="Kennedy G."/>
            <person name="Labadie P."/>
            <person name="Hunt B.G."/>
            <person name="Srinivasan R."/>
        </authorList>
    </citation>
    <scope>NUCLEOTIDE SEQUENCE</scope>
    <source>
        <strain evidence="2">PL_HMW_Pooled</strain>
        <tissue evidence="2">Head</tissue>
    </source>
</reference>
<feature type="compositionally biased region" description="Polar residues" evidence="1">
    <location>
        <begin position="261"/>
        <end position="287"/>
    </location>
</feature>
<feature type="region of interest" description="Disordered" evidence="1">
    <location>
        <begin position="907"/>
        <end position="934"/>
    </location>
</feature>
<feature type="region of interest" description="Disordered" evidence="1">
    <location>
        <begin position="1303"/>
        <end position="1323"/>
    </location>
</feature>
<sequence>MGNGHSWRRSEIHPADVAEEAATLAAQQAQLVGTNTADAARRTQGDAAGPRRRGASRGREQGVESRSSSPVPPPPPPLPAPRRLRNRSRSPLSSQGEPQAPDSRLMAAYYSEAIACSTCQKASMTSAVPPTSMTSGAASSPDGSAAGAALNPLPSDSDYSSAGSAANTPPSKSVEVQSLLKSLESTESAPDSGEPSPPLHKKHPVRGETSPSDAAAGSDSPDGAIDAMEVPLSDSTSESPSPPQPPAPAPASLASSEASSVGQARVTSIATTETSSMRHAQVTSIAPSETDPAPLVTSPPQQDGTPLTSLSDQSPTRPLSESGDARQDDGKDSEEDIDVGIMIAPSAFDGFFFGVRDNDKDKTDYFEQVRLRTLQSFDAAHAPVAESSQDGERQASEDPENKADPEGAFDGKEVAEEGGHDGEGSVTAESPQKCDPDPPSPPVPDRDVAPPEPAESNNEFDVSSGRTELSDEYSVDVEVASRRTEDSDAPRPRDGPAPARQVSENEAGCSGAVELMEIARASTALTAASSSVPDSESVPLLDPETVGAEDEESDAAEGAGDDSLVGCDMDLKPVAGGLFDPAPRPTQAAPPVLTKGSSLPAAAAPATPTADEQEPGPGPGPGRAARADRKLAGFGAFPFKAKRRQDKAQRSATASALIPCPAAAPGAAAPAGTSARRLSIDLKVADVNQVDPAAGAATRTATSTHRILSDVLQGLRQVILPRKSSQRGVAKRPRSGHRLLSRKRAPPAEEQPEPAATRGGELPTDEDAAEEDGHRESGSVPRVPEDDEVGSTGASTPGSAPSADKDGTGGVKKNHVDPSPGADVQIKSKYPVSTRSNASRSNYEDNSDTHSRSSRSSIAPPRTNFLTDNVLKSLARSSSIKYIDSTLRSTQRISGKTPERYRNVPLLIPRPEPSKVNTPTASKCSSPRSRGSRKGIKLRKRIKISETAICNNNSSALNCLTDHKENNKYYVYTVNDDKATELRLSEMFVLQEEPTLPAEEVSQPRDATALAKNTGKSKKMAVKKEGKSAKTSASKSKHGTTSTLSSSPMGKIVRKKSPTHPTSLLRSRRSGERLRGGQRGARPFKASLDKKASSALSLKKRQTEALKRLRRFSPSDGVVSVAASKCPSVLSHTASPLPEVSVPRVPTGDTSSVVSAAVASRGQSLPHSAADSLVQSRESCSSRRTSAAGTARRGTSRPRYRPTLRTPRISCVGMGAGNEPGQVQRGATKAGAQPRARVPFKHPAHAAKVPQAALAAQGRPAGGAFSGLHEMTEMLFEYSTLAAARGRSFAHVQSELVSLFEAPTKGSLPSNESHGVIPESANPSADRVLEAGAALRRPEVESGSSCATQPSSQRLAEHAEEDALSSAASSKKRLERSGATICSVDTEAKVAAALQEIMNSLTELRATDTDGALGSAGGALGSAGCKLGCADGVQGSAAGVLGSADGKLGSADGVQGSAAGGLVSAAGVLSSADGVLGSADGVLGSAAGKLGSAAGVLGSADGVQGSAAGVLVSEDGVLVSADGVLGSADGVLGSADGKLGSADGKLGSADGQLGSARGGPLAEVPPLQADKTGDTTLRDSLATRRVSRDVARNDHLHGLRYRPSKGLSTFEILDTILIEESNSRLASKPPDSGRRPNLSVKIDTWTSDITQVASNSVQATVSMESAVCQRTRINSQEDASKEALSKNNVLETEKTDHKLELNRELFQKTKNRTDDDKQISKNLHDAIFCAEESPLTEINFQKEFSIENIDMSPEFIPRFHNGPVGKENPIRSRHSPVLLPSSSFTQAKSQHGSSKSEMSQSAQAKDALASAPQAKLTGPQRAQKRIAGLMEDDVPGTIMAVLTDMLPLLLRRTSAELKTPRQRQIQRILFEEYMNHPINAADNQHTRIDPKARLLVGSMANQVALLVEDTARSAEVDMPP</sequence>
<feature type="compositionally biased region" description="Low complexity" evidence="1">
    <location>
        <begin position="250"/>
        <end position="260"/>
    </location>
</feature>
<feature type="compositionally biased region" description="Low complexity" evidence="1">
    <location>
        <begin position="20"/>
        <end position="31"/>
    </location>
</feature>
<dbReference type="EMBL" id="JAHWGI010001412">
    <property type="protein sequence ID" value="KAK3930614.1"/>
    <property type="molecule type" value="Genomic_DNA"/>
</dbReference>
<feature type="region of interest" description="Disordered" evidence="1">
    <location>
        <begin position="1784"/>
        <end position="1819"/>
    </location>
</feature>
<evidence type="ECO:0000256" key="1">
    <source>
        <dbReference type="SAM" id="MobiDB-lite"/>
    </source>
</evidence>
<feature type="compositionally biased region" description="Polar residues" evidence="1">
    <location>
        <begin position="167"/>
        <end position="189"/>
    </location>
</feature>
<evidence type="ECO:0000313" key="3">
    <source>
        <dbReference type="Proteomes" id="UP001219518"/>
    </source>
</evidence>
<feature type="compositionally biased region" description="Polar residues" evidence="1">
    <location>
        <begin position="831"/>
        <end position="841"/>
    </location>
</feature>
<name>A0AAE1HZP9_9NEOP</name>
<feature type="region of interest" description="Disordered" evidence="1">
    <location>
        <begin position="1"/>
        <end position="104"/>
    </location>
</feature>
<gene>
    <name evidence="2" type="ORF">KUF71_023970</name>
</gene>
<feature type="region of interest" description="Disordered" evidence="1">
    <location>
        <begin position="722"/>
        <end position="863"/>
    </location>
</feature>
<feature type="compositionally biased region" description="Polar residues" evidence="1">
    <location>
        <begin position="122"/>
        <end position="134"/>
    </location>
</feature>
<feature type="compositionally biased region" description="Polar residues" evidence="1">
    <location>
        <begin position="298"/>
        <end position="319"/>
    </location>
</feature>